<keyword evidence="2" id="KW-1185">Reference proteome</keyword>
<reference evidence="1 2" key="1">
    <citation type="submission" date="2022-11" db="EMBL/GenBank/DDBJ databases">
        <title>Spartinivicinus poritis sp. nov., isolated from scleractinian coral Porites lutea.</title>
        <authorList>
            <person name="Zhang G."/>
            <person name="Cai L."/>
            <person name="Wei Q."/>
        </authorList>
    </citation>
    <scope>NUCLEOTIDE SEQUENCE [LARGE SCALE GENOMIC DNA]</scope>
    <source>
        <strain evidence="1 2">A2-2</strain>
    </source>
</reference>
<protein>
    <submittedName>
        <fullName evidence="1">Uncharacterized protein</fullName>
    </submittedName>
</protein>
<dbReference type="RefSeq" id="WP_274689798.1">
    <property type="nucleotide sequence ID" value="NZ_JAPMOU010000020.1"/>
</dbReference>
<comment type="caution">
    <text evidence="1">The sequence shown here is derived from an EMBL/GenBank/DDBJ whole genome shotgun (WGS) entry which is preliminary data.</text>
</comment>
<evidence type="ECO:0000313" key="2">
    <source>
        <dbReference type="Proteomes" id="UP001528823"/>
    </source>
</evidence>
<dbReference type="Proteomes" id="UP001528823">
    <property type="component" value="Unassembled WGS sequence"/>
</dbReference>
<sequence length="46" mass="5250">MYPKRLQVNVHHKEGKTKTTDDPGGTGFEIIKEIAVCRACYDTLRE</sequence>
<evidence type="ECO:0000313" key="1">
    <source>
        <dbReference type="EMBL" id="MDE1463461.1"/>
    </source>
</evidence>
<name>A0ABT5UAQ1_9GAMM</name>
<proteinExistence type="predicted"/>
<organism evidence="1 2">
    <name type="scientific">Spartinivicinus poritis</name>
    <dbReference type="NCBI Taxonomy" id="2994640"/>
    <lineage>
        <taxon>Bacteria</taxon>
        <taxon>Pseudomonadati</taxon>
        <taxon>Pseudomonadota</taxon>
        <taxon>Gammaproteobacteria</taxon>
        <taxon>Oceanospirillales</taxon>
        <taxon>Zooshikellaceae</taxon>
        <taxon>Spartinivicinus</taxon>
    </lineage>
</organism>
<dbReference type="EMBL" id="JAPMOU010000020">
    <property type="protein sequence ID" value="MDE1463461.1"/>
    <property type="molecule type" value="Genomic_DNA"/>
</dbReference>
<gene>
    <name evidence="1" type="ORF">ORQ98_15985</name>
</gene>
<accession>A0ABT5UAQ1</accession>